<feature type="domain" description="PIH1 N-terminal" evidence="5">
    <location>
        <begin position="42"/>
        <end position="200"/>
    </location>
</feature>
<feature type="domain" description="PIH1D1/2/3 CS-like" evidence="6">
    <location>
        <begin position="234"/>
        <end position="333"/>
    </location>
</feature>
<sequence>MAAAGRSGLEELQLTAEEVERLKGAFRDERFRALLAEYAAELADPEQRRRYEEEVTALERERGVEVRFVHPAPGYVLRTSQGGAQRCYLNVCSNPLLGRPQARAEPRGHRWALPYSLAPGREELGRAGRRRLVYDVVFHPETLRLAARSARFRRMVSDTALEAVQSRFGVQLDRANAVPLRGTAYKGVPQASVIRTPLPGGAPPRAEEPDSPLPPFPSPYSYPGSSAQGSAPGPTTPRWSLRHRSYVELQDYRCCRDSAPSPVPRELVVTIELPLLSSAGQAALEIRGRELRLDSQRPAYRLRLRLPYAVDETRGQATFNKAKRQLLVTLPVLPPPGPSLAAPAEPSGVSPEEPEVGPPSSGGLGTGREQREEAGPAAGEEEELGLPPTEQACAPGGSGRAPSSLTPPVSAVCPGSMDLTSCTTTSSEVLLAPSNGTELPTCPSTSLRPAVPTECLSCSGYPDLPAAPSSLAAPVCPPFQCTQDEESLTLLLQVPNIQPESVKGEVGTNHYRLGFCSKDAASYSFLLQFPLENKLTPPETGINVSPNNAVIGLAKSPESAGLWGKMYFGLNSKALQERLFVSEENVDEFLDNVLCPSFLKQTTLESQPLIEVLDVTEVKSQIRLKQWECQEGRGYLGKDQVEKENRNYFKTNIEANHTADTTVGEHGTETDMTSGSFTTDKTIVVEDCSSGHCLQLEPIDTSLAISGKSQINEPRCKCKLELAFTTGKNATSSDCEKQELLHLEEQAKIRRDEEVMSSEPAEENQHNLNCRPVSPIIKEINMQDGSVQMVRDHTTHCALIFQNSLLYELD</sequence>
<reference evidence="7" key="2">
    <citation type="submission" date="2025-09" db="UniProtKB">
        <authorList>
            <consortium name="Ensembl"/>
        </authorList>
    </citation>
    <scope>IDENTIFICATION</scope>
</reference>
<organism evidence="7 8">
    <name type="scientific">Chrysemys picta bellii</name>
    <name type="common">Western painted turtle</name>
    <name type="synonym">Emys bellii</name>
    <dbReference type="NCBI Taxonomy" id="8478"/>
    <lineage>
        <taxon>Eukaryota</taxon>
        <taxon>Metazoa</taxon>
        <taxon>Chordata</taxon>
        <taxon>Craniata</taxon>
        <taxon>Vertebrata</taxon>
        <taxon>Euteleostomi</taxon>
        <taxon>Archelosauria</taxon>
        <taxon>Testudinata</taxon>
        <taxon>Testudines</taxon>
        <taxon>Cryptodira</taxon>
        <taxon>Durocryptodira</taxon>
        <taxon>Testudinoidea</taxon>
        <taxon>Emydidae</taxon>
        <taxon>Chrysemys</taxon>
    </lineage>
</organism>
<keyword evidence="1 3" id="KW-0963">Cytoplasm</keyword>
<feature type="compositionally biased region" description="Low complexity" evidence="4">
    <location>
        <begin position="221"/>
        <end position="233"/>
    </location>
</feature>
<dbReference type="PANTHER" id="PTHR22997">
    <property type="entry name" value="PIH1 DOMAIN-CONTAINING PROTEIN 1"/>
    <property type="match status" value="1"/>
</dbReference>
<dbReference type="HAMAP" id="MF_03069">
    <property type="entry name" value="Kintoun"/>
    <property type="match status" value="1"/>
</dbReference>
<dbReference type="GO" id="GO:0051649">
    <property type="term" value="P:establishment of localization in cell"/>
    <property type="evidence" value="ECO:0007669"/>
    <property type="project" value="Ensembl"/>
</dbReference>
<dbReference type="InterPro" id="IPR034727">
    <property type="entry name" value="Kintoun"/>
</dbReference>
<dbReference type="GO" id="GO:0101031">
    <property type="term" value="C:protein folding chaperone complex"/>
    <property type="evidence" value="ECO:0007669"/>
    <property type="project" value="Ensembl"/>
</dbReference>
<evidence type="ECO:0000313" key="7">
    <source>
        <dbReference type="Ensembl" id="ENSCPBP00000020979.1"/>
    </source>
</evidence>
<comment type="similarity">
    <text evidence="3">Belongs to the PIH1 family. Kintoun subfamily.</text>
</comment>
<dbReference type="Pfam" id="PF18201">
    <property type="entry name" value="PIH1_CS"/>
    <property type="match status" value="1"/>
</dbReference>
<dbReference type="Gene3D" id="2.60.40.790">
    <property type="match status" value="1"/>
</dbReference>
<comment type="function">
    <text evidence="3">Required for cytoplasmic pre-assembly of axonemal dyneins, thereby playing a central role in motility in cilia and flagella. Involved in pre-assembly of dynein arm complexes in the cytoplasm before intraflagellar transport loads them for the ciliary compartment.</text>
</comment>
<dbReference type="GO" id="GO:0005794">
    <property type="term" value="C:Golgi apparatus"/>
    <property type="evidence" value="ECO:0007669"/>
    <property type="project" value="Ensembl"/>
</dbReference>
<dbReference type="GO" id="GO:0005730">
    <property type="term" value="C:nucleolus"/>
    <property type="evidence" value="ECO:0007669"/>
    <property type="project" value="Ensembl"/>
</dbReference>
<dbReference type="PANTHER" id="PTHR22997:SF3">
    <property type="entry name" value="PROTEIN KINTOUN"/>
    <property type="match status" value="1"/>
</dbReference>
<dbReference type="GO" id="GO:0003351">
    <property type="term" value="P:epithelial cilium movement involved in extracellular fluid movement"/>
    <property type="evidence" value="ECO:0007669"/>
    <property type="project" value="Ensembl"/>
</dbReference>
<dbReference type="GO" id="GO:0032526">
    <property type="term" value="P:response to retinoic acid"/>
    <property type="evidence" value="ECO:0007669"/>
    <property type="project" value="Ensembl"/>
</dbReference>
<dbReference type="InterPro" id="IPR012981">
    <property type="entry name" value="PIH1_N"/>
</dbReference>
<dbReference type="Ensembl" id="ENSCPBT00000024699.1">
    <property type="protein sequence ID" value="ENSCPBP00000020979.1"/>
    <property type="gene ID" value="ENSCPBG00000015069.1"/>
</dbReference>
<dbReference type="GeneTree" id="ENSGT00510000048466"/>
<evidence type="ECO:0000256" key="4">
    <source>
        <dbReference type="SAM" id="MobiDB-lite"/>
    </source>
</evidence>
<dbReference type="InterPro" id="IPR041442">
    <property type="entry name" value="PIH1D1/2/3_CS-like"/>
</dbReference>
<protein>
    <recommendedName>
        <fullName evidence="3">Protein kintoun</fullName>
    </recommendedName>
    <alternativeName>
        <fullName evidence="3">Dynein assembly factor 2, axonemal</fullName>
    </alternativeName>
</protein>
<name>A0A8C3P799_CHRPI</name>
<comment type="subcellular location">
    <subcellularLocation>
        <location evidence="3">Cytoplasm</location>
    </subcellularLocation>
    <subcellularLocation>
        <location evidence="2">Dynein axonemal particle</location>
    </subcellularLocation>
    <text evidence="3">Localizes in the apical cytoplasm around the gamma-tubulin-positive pericentriolar region, not in the cilia.</text>
</comment>
<evidence type="ECO:0000256" key="1">
    <source>
        <dbReference type="ARBA" id="ARBA00022490"/>
    </source>
</evidence>
<feature type="compositionally biased region" description="Pro residues" evidence="4">
    <location>
        <begin position="211"/>
        <end position="220"/>
    </location>
</feature>
<proteinExistence type="inferred from homology"/>
<evidence type="ECO:0000256" key="3">
    <source>
        <dbReference type="HAMAP-Rule" id="MF_03069"/>
    </source>
</evidence>
<dbReference type="OMA" id="KQCMSLT"/>
<evidence type="ECO:0000259" key="6">
    <source>
        <dbReference type="Pfam" id="PF18201"/>
    </source>
</evidence>
<dbReference type="Pfam" id="PF08190">
    <property type="entry name" value="PIH1"/>
    <property type="match status" value="1"/>
</dbReference>
<dbReference type="GO" id="GO:0061966">
    <property type="term" value="P:establishment of left/right asymmetry"/>
    <property type="evidence" value="ECO:0007669"/>
    <property type="project" value="Ensembl"/>
</dbReference>
<dbReference type="GO" id="GO:0005654">
    <property type="term" value="C:nucleoplasm"/>
    <property type="evidence" value="ECO:0007669"/>
    <property type="project" value="Ensembl"/>
</dbReference>
<dbReference type="Proteomes" id="UP000694380">
    <property type="component" value="Unplaced"/>
</dbReference>
<keyword evidence="8" id="KW-1185">Reference proteome</keyword>
<accession>A0A8C3P799</accession>
<feature type="compositionally biased region" description="Low complexity" evidence="4">
    <location>
        <begin position="339"/>
        <end position="351"/>
    </location>
</feature>
<dbReference type="GO" id="GO:0005829">
    <property type="term" value="C:cytosol"/>
    <property type="evidence" value="ECO:0007669"/>
    <property type="project" value="Ensembl"/>
</dbReference>
<gene>
    <name evidence="3 7" type="primary">DNAAF2</name>
    <name evidence="3" type="synonym">KTU</name>
</gene>
<dbReference type="GO" id="GO:0036159">
    <property type="term" value="P:inner dynein arm assembly"/>
    <property type="evidence" value="ECO:0007669"/>
    <property type="project" value="Ensembl"/>
</dbReference>
<dbReference type="GO" id="GO:0060285">
    <property type="term" value="P:cilium-dependent cell motility"/>
    <property type="evidence" value="ECO:0007669"/>
    <property type="project" value="UniProtKB-UniRule"/>
</dbReference>
<dbReference type="GO" id="GO:0120293">
    <property type="term" value="C:dynein axonemal particle"/>
    <property type="evidence" value="ECO:0007669"/>
    <property type="project" value="UniProtKB-SubCell"/>
</dbReference>
<dbReference type="GO" id="GO:0005576">
    <property type="term" value="C:extracellular region"/>
    <property type="evidence" value="ECO:0007669"/>
    <property type="project" value="GOC"/>
</dbReference>
<dbReference type="GO" id="GO:0036158">
    <property type="term" value="P:outer dynein arm assembly"/>
    <property type="evidence" value="ECO:0007669"/>
    <property type="project" value="Ensembl"/>
</dbReference>
<dbReference type="GO" id="GO:0036064">
    <property type="term" value="C:ciliary basal body"/>
    <property type="evidence" value="ECO:0007669"/>
    <property type="project" value="Ensembl"/>
</dbReference>
<feature type="region of interest" description="Disordered" evidence="4">
    <location>
        <begin position="337"/>
        <end position="409"/>
    </location>
</feature>
<dbReference type="InterPro" id="IPR008978">
    <property type="entry name" value="HSP20-like_chaperone"/>
</dbReference>
<dbReference type="InterPro" id="IPR050734">
    <property type="entry name" value="PIH1/Kintoun_subfamily"/>
</dbReference>
<feature type="region of interest" description="Disordered" evidence="4">
    <location>
        <begin position="191"/>
        <end position="239"/>
    </location>
</feature>
<evidence type="ECO:0000313" key="8">
    <source>
        <dbReference type="Proteomes" id="UP000694380"/>
    </source>
</evidence>
<evidence type="ECO:0000259" key="5">
    <source>
        <dbReference type="Pfam" id="PF08190"/>
    </source>
</evidence>
<reference evidence="7" key="1">
    <citation type="submission" date="2025-08" db="UniProtKB">
        <authorList>
            <consortium name="Ensembl"/>
        </authorList>
    </citation>
    <scope>IDENTIFICATION</scope>
</reference>
<dbReference type="AlphaFoldDB" id="A0A8C3P799"/>
<evidence type="ECO:0000256" key="2">
    <source>
        <dbReference type="ARBA" id="ARBA00024190"/>
    </source>
</evidence>